<organism evidence="1 2">
    <name type="scientific">Aliidiomarina minuta</name>
    <dbReference type="NCBI Taxonomy" id="880057"/>
    <lineage>
        <taxon>Bacteria</taxon>
        <taxon>Pseudomonadati</taxon>
        <taxon>Pseudomonadota</taxon>
        <taxon>Gammaproteobacteria</taxon>
        <taxon>Alteromonadales</taxon>
        <taxon>Idiomarinaceae</taxon>
        <taxon>Aliidiomarina</taxon>
    </lineage>
</organism>
<dbReference type="PIRSF" id="PIRSF028200">
    <property type="entry name" value="UCP028200"/>
    <property type="match status" value="1"/>
</dbReference>
<name>A0A432W6M7_9GAMM</name>
<dbReference type="Pfam" id="PF19795">
    <property type="entry name" value="DUF6279"/>
    <property type="match status" value="1"/>
</dbReference>
<gene>
    <name evidence="1" type="ORF">CWE09_03075</name>
</gene>
<dbReference type="OrthoDB" id="5767052at2"/>
<protein>
    <recommendedName>
        <fullName evidence="3">Lipoprotein</fullName>
    </recommendedName>
</protein>
<accession>A0A432W6M7</accession>
<proteinExistence type="predicted"/>
<dbReference type="EMBL" id="PIPL01000001">
    <property type="protein sequence ID" value="RUO25728.1"/>
    <property type="molecule type" value="Genomic_DNA"/>
</dbReference>
<sequence length="292" mass="34007">MAKISWPFTGRILIVFFIILAVAGCARQMAYRFADTYLAWQARSFVSLDSEQRGALRGNIDTLLQWHAEHEMPRYHALIGELTEDLEKQNLNTERLSYYEQQMADYWLAIRQSALSPAQSLLPRLSDEQADELIVSIAGNIQERADQYKEQTTAERRDESAESIAEQVERWFGEITDEQQQIIKTWTQQMPDMTQLWIEYRVRWAEGLSEALNQRHDSEQLAALLELLFLQPEQLRSEELNELGEQSQALSRQALLELTDKLTTEQREHAIEKLNGWRTDLASMMRSRSVEI</sequence>
<comment type="caution">
    <text evidence="1">The sequence shown here is derived from an EMBL/GenBank/DDBJ whole genome shotgun (WGS) entry which is preliminary data.</text>
</comment>
<evidence type="ECO:0008006" key="3">
    <source>
        <dbReference type="Google" id="ProtNLM"/>
    </source>
</evidence>
<dbReference type="AlphaFoldDB" id="A0A432W6M7"/>
<dbReference type="InterPro" id="IPR016875">
    <property type="entry name" value="UCP028200"/>
</dbReference>
<evidence type="ECO:0000313" key="1">
    <source>
        <dbReference type="EMBL" id="RUO25728.1"/>
    </source>
</evidence>
<keyword evidence="2" id="KW-1185">Reference proteome</keyword>
<evidence type="ECO:0000313" key="2">
    <source>
        <dbReference type="Proteomes" id="UP000288293"/>
    </source>
</evidence>
<dbReference type="PROSITE" id="PS51257">
    <property type="entry name" value="PROKAR_LIPOPROTEIN"/>
    <property type="match status" value="1"/>
</dbReference>
<dbReference type="RefSeq" id="WP_126802545.1">
    <property type="nucleotide sequence ID" value="NZ_PIPL01000001.1"/>
</dbReference>
<dbReference type="Proteomes" id="UP000288293">
    <property type="component" value="Unassembled WGS sequence"/>
</dbReference>
<reference evidence="1 2" key="1">
    <citation type="journal article" date="2011" name="Front. Microbiol.">
        <title>Genomic signatures of strain selection and enhancement in Bacillus atrophaeus var. globigii, a historical biowarfare simulant.</title>
        <authorList>
            <person name="Gibbons H.S."/>
            <person name="Broomall S.M."/>
            <person name="McNew L.A."/>
            <person name="Daligault H."/>
            <person name="Chapman C."/>
            <person name="Bruce D."/>
            <person name="Karavis M."/>
            <person name="Krepps M."/>
            <person name="McGregor P.A."/>
            <person name="Hong C."/>
            <person name="Park K.H."/>
            <person name="Akmal A."/>
            <person name="Feldman A."/>
            <person name="Lin J.S."/>
            <person name="Chang W.E."/>
            <person name="Higgs B.W."/>
            <person name="Demirev P."/>
            <person name="Lindquist J."/>
            <person name="Liem A."/>
            <person name="Fochler E."/>
            <person name="Read T.D."/>
            <person name="Tapia R."/>
            <person name="Johnson S."/>
            <person name="Bishop-Lilly K.A."/>
            <person name="Detter C."/>
            <person name="Han C."/>
            <person name="Sozhamannan S."/>
            <person name="Rosenzweig C.N."/>
            <person name="Skowronski E.W."/>
        </authorList>
    </citation>
    <scope>NUCLEOTIDE SEQUENCE [LARGE SCALE GENOMIC DNA]</scope>
    <source>
        <strain evidence="1 2">MLST1</strain>
    </source>
</reference>